<feature type="domain" description="RING-type" evidence="7">
    <location>
        <begin position="166"/>
        <end position="199"/>
    </location>
</feature>
<dbReference type="GO" id="GO:0008270">
    <property type="term" value="F:zinc ion binding"/>
    <property type="evidence" value="ECO:0007669"/>
    <property type="project" value="UniProtKB-KW"/>
</dbReference>
<evidence type="ECO:0000256" key="6">
    <source>
        <dbReference type="SAM" id="MobiDB-lite"/>
    </source>
</evidence>
<dbReference type="OrthoDB" id="550101at2759"/>
<dbReference type="AlphaFoldDB" id="A0A087SU98"/>
<gene>
    <name evidence="8" type="ORF">F751_5740</name>
</gene>
<dbReference type="InterPro" id="IPR017907">
    <property type="entry name" value="Znf_RING_CS"/>
</dbReference>
<evidence type="ECO:0000313" key="9">
    <source>
        <dbReference type="Proteomes" id="UP000028924"/>
    </source>
</evidence>
<dbReference type="InterPro" id="IPR011990">
    <property type="entry name" value="TPR-like_helical_dom_sf"/>
</dbReference>
<dbReference type="Pfam" id="PF13424">
    <property type="entry name" value="TPR_12"/>
    <property type="match status" value="1"/>
</dbReference>
<feature type="region of interest" description="Disordered" evidence="6">
    <location>
        <begin position="1"/>
        <end position="96"/>
    </location>
</feature>
<dbReference type="eggNOG" id="ENOG502QW0D">
    <property type="taxonomic scope" value="Eukaryota"/>
</dbReference>
<dbReference type="PROSITE" id="PS50089">
    <property type="entry name" value="ZF_RING_2"/>
    <property type="match status" value="1"/>
</dbReference>
<name>A0A087SU98_AUXPR</name>
<reference evidence="8 9" key="1">
    <citation type="journal article" date="2014" name="BMC Genomics">
        <title>Oil accumulation mechanisms of the oleaginous microalga Chlorella protothecoides revealed through its genome, transcriptomes, and proteomes.</title>
        <authorList>
            <person name="Gao C."/>
            <person name="Wang Y."/>
            <person name="Shen Y."/>
            <person name="Yan D."/>
            <person name="He X."/>
            <person name="Dai J."/>
            <person name="Wu Q."/>
        </authorList>
    </citation>
    <scope>NUCLEOTIDE SEQUENCE [LARGE SCALE GENOMIC DNA]</scope>
    <source>
        <strain evidence="8 9">0710</strain>
    </source>
</reference>
<dbReference type="PROSITE" id="PS50005">
    <property type="entry name" value="TPR"/>
    <property type="match status" value="1"/>
</dbReference>
<keyword evidence="5" id="KW-0802">TPR repeat</keyword>
<dbReference type="KEGG" id="apro:F751_5740"/>
<evidence type="ECO:0000256" key="2">
    <source>
        <dbReference type="ARBA" id="ARBA00022771"/>
    </source>
</evidence>
<dbReference type="SUPFAM" id="SSF48452">
    <property type="entry name" value="TPR-like"/>
    <property type="match status" value="1"/>
</dbReference>
<evidence type="ECO:0000313" key="8">
    <source>
        <dbReference type="EMBL" id="KFM29302.1"/>
    </source>
</evidence>
<keyword evidence="3" id="KW-0862">Zinc</keyword>
<dbReference type="RefSeq" id="XP_011402355.1">
    <property type="nucleotide sequence ID" value="XM_011404053.1"/>
</dbReference>
<dbReference type="STRING" id="3075.A0A087SU98"/>
<protein>
    <recommendedName>
        <fullName evidence="7">RING-type domain-containing protein</fullName>
    </recommendedName>
</protein>
<evidence type="ECO:0000256" key="3">
    <source>
        <dbReference type="ARBA" id="ARBA00022833"/>
    </source>
</evidence>
<feature type="compositionally biased region" description="Polar residues" evidence="6">
    <location>
        <begin position="70"/>
        <end position="86"/>
    </location>
</feature>
<dbReference type="SMART" id="SM00184">
    <property type="entry name" value="RING"/>
    <property type="match status" value="1"/>
</dbReference>
<sequence length="506" mass="52037">MATKKCPFSGMSLKEKTVLPGQSSGGASDLDHPAASGRVAGADSRDPATTIPPPASSGCPFRRFMGGAKETSSPVPDPSRTPSERGNGNKEAGNPPQISVKAAAQAAGCPFHSQIPEQAEAPKAPGKCPFLASGGAQPSTPVGSDAPKCPMGFSSEVQQKLGSFHCVLCKSLLHDCVRTACRHEYCRACIERYHDCPICGADAQPLTAAPDVQGHVEAYIEAHGDSHSIWELEGLAGDAGADEPRGRANFLLQLGLRALAGGNLPSGEHRLTQCRGVLQAQMANRAARREAGGGNGVVCDGESAANEVGMGVAAGDAQERAAAEARRASASEEDAADACALATVQGCLGDCARAQGRTEAALDAYLASAALLGDAGGAEARQTLSVTLNKVAELYHMQGRVGEALPFYTRALDLRERLLCDLESENDRVDGGSTPPGWAPAALSALTGMVKTADAHAAAGDGAGAERLLGRARALLGRLEAGRGDLAPPQLQRLEALSQFVAQRGV</sequence>
<dbReference type="InterPro" id="IPR019734">
    <property type="entry name" value="TPR_rpt"/>
</dbReference>
<dbReference type="Proteomes" id="UP000028924">
    <property type="component" value="Unassembled WGS sequence"/>
</dbReference>
<keyword evidence="1" id="KW-0479">Metal-binding</keyword>
<dbReference type="EMBL" id="KL662190">
    <property type="protein sequence ID" value="KFM29302.1"/>
    <property type="molecule type" value="Genomic_DNA"/>
</dbReference>
<dbReference type="InterPro" id="IPR013083">
    <property type="entry name" value="Znf_RING/FYVE/PHD"/>
</dbReference>
<dbReference type="SMART" id="SM00028">
    <property type="entry name" value="TPR"/>
    <property type="match status" value="2"/>
</dbReference>
<evidence type="ECO:0000259" key="7">
    <source>
        <dbReference type="PROSITE" id="PS50089"/>
    </source>
</evidence>
<dbReference type="Gene3D" id="1.25.40.10">
    <property type="entry name" value="Tetratricopeptide repeat domain"/>
    <property type="match status" value="1"/>
</dbReference>
<evidence type="ECO:0000256" key="4">
    <source>
        <dbReference type="PROSITE-ProRule" id="PRU00175"/>
    </source>
</evidence>
<dbReference type="InterPro" id="IPR001841">
    <property type="entry name" value="Znf_RING"/>
</dbReference>
<dbReference type="Gene3D" id="3.30.40.10">
    <property type="entry name" value="Zinc/RING finger domain, C3HC4 (zinc finger)"/>
    <property type="match status" value="1"/>
</dbReference>
<feature type="region of interest" description="Disordered" evidence="6">
    <location>
        <begin position="120"/>
        <end position="143"/>
    </location>
</feature>
<proteinExistence type="predicted"/>
<dbReference type="PROSITE" id="PS00518">
    <property type="entry name" value="ZF_RING_1"/>
    <property type="match status" value="1"/>
</dbReference>
<accession>A0A087SU98</accession>
<organism evidence="8 9">
    <name type="scientific">Auxenochlorella protothecoides</name>
    <name type="common">Green microalga</name>
    <name type="synonym">Chlorella protothecoides</name>
    <dbReference type="NCBI Taxonomy" id="3075"/>
    <lineage>
        <taxon>Eukaryota</taxon>
        <taxon>Viridiplantae</taxon>
        <taxon>Chlorophyta</taxon>
        <taxon>core chlorophytes</taxon>
        <taxon>Trebouxiophyceae</taxon>
        <taxon>Chlorellales</taxon>
        <taxon>Chlorellaceae</taxon>
        <taxon>Auxenochlorella</taxon>
    </lineage>
</organism>
<keyword evidence="9" id="KW-1185">Reference proteome</keyword>
<dbReference type="GeneID" id="23617131"/>
<dbReference type="GO" id="GO:0005737">
    <property type="term" value="C:cytoplasm"/>
    <property type="evidence" value="ECO:0007669"/>
    <property type="project" value="UniProtKB-ARBA"/>
</dbReference>
<evidence type="ECO:0000256" key="1">
    <source>
        <dbReference type="ARBA" id="ARBA00022723"/>
    </source>
</evidence>
<evidence type="ECO:0000256" key="5">
    <source>
        <dbReference type="PROSITE-ProRule" id="PRU00339"/>
    </source>
</evidence>
<feature type="repeat" description="TPR" evidence="5">
    <location>
        <begin position="385"/>
        <end position="418"/>
    </location>
</feature>
<keyword evidence="2 4" id="KW-0863">Zinc-finger</keyword>
<dbReference type="SUPFAM" id="SSF57850">
    <property type="entry name" value="RING/U-box"/>
    <property type="match status" value="1"/>
</dbReference>